<evidence type="ECO:0000313" key="2">
    <source>
        <dbReference type="Proteomes" id="UP000190831"/>
    </source>
</evidence>
<reference evidence="2" key="1">
    <citation type="submission" date="2016-03" db="EMBL/GenBank/DDBJ databases">
        <authorList>
            <person name="Devillers H."/>
        </authorList>
    </citation>
    <scope>NUCLEOTIDE SEQUENCE [LARGE SCALE GENOMIC DNA]</scope>
</reference>
<sequence length="680" mass="79536">MSRLIYRSPVGLRYLSCCPLLQRSAGGAGNVLPTPVEILNYVNEKLERGELSSIKTYKNKLIRHHGNKYVYLVSQLKILVETQTKFSIDDNFLSMIFYRHSGTDQYFAFSKKLSAILDSKASTEEKIDALYRAIRLQHALYPTLARQRGILVPDDVHQWFWVNIPKSKSFTHYYFLIQNDVLLSSPKCSKFMNRLLKGSEMDIELVTFQIFLHDPKHQEIFYSKFVTLYNFSQLSTLTNFLIDRSDFRHTKVYFSALLSRLEKHELLDARLAQKERNAVFIKFVTTLLNFLKRTSNHEMFLDTLSMIMTFVHKQKLSARFLHYPLLLTLQYLRAADQHSDVLKLISLIQAFPLPRHFKFDQILIGEIISTLRFFNDPKMTISYIITAYTNRNTVQLLNELGIWSLVHYSTVRTLPEQQLKRDGATSDACNIQISKRLKTSVLPNTVVLTELYRITLDFCHASLPEAEFKQIVIDLFRKYKETLQRRKNLFYNPDCGILNVFIYNLRYKLREDRLVYEIVKEFYGSGIELPSNVSSPFGLVLYHNYMLTQSEVSTLLFLMEKNKIPLDFRVIVSMVFRYLKLNQVDEAHLWYQKLLHAGFPINHRSLLKCAIENNWKLPNGVETELLLQETCDESASKYEGLEDLLGDEFFEEDFEDKQIFANNLIELWGSLRDPINSSCK</sequence>
<accession>A0A1G4MEI1</accession>
<protein>
    <submittedName>
        <fullName evidence="1">LAFE_0F02652g1_1</fullName>
    </submittedName>
</protein>
<dbReference type="OMA" id="HINNCSE"/>
<dbReference type="OrthoDB" id="4064138at2759"/>
<organism evidence="1 2">
    <name type="scientific">Lachancea fermentati</name>
    <name type="common">Zygosaccharomyces fermentati</name>
    <dbReference type="NCBI Taxonomy" id="4955"/>
    <lineage>
        <taxon>Eukaryota</taxon>
        <taxon>Fungi</taxon>
        <taxon>Dikarya</taxon>
        <taxon>Ascomycota</taxon>
        <taxon>Saccharomycotina</taxon>
        <taxon>Saccharomycetes</taxon>
        <taxon>Saccharomycetales</taxon>
        <taxon>Saccharomycetaceae</taxon>
        <taxon>Lachancea</taxon>
    </lineage>
</organism>
<dbReference type="EMBL" id="LT598490">
    <property type="protein sequence ID" value="SCW02266.1"/>
    <property type="molecule type" value="Genomic_DNA"/>
</dbReference>
<gene>
    <name evidence="1" type="ORF">LAFE_0F02652G</name>
</gene>
<dbReference type="Proteomes" id="UP000190831">
    <property type="component" value="Chromosome F"/>
</dbReference>
<evidence type="ECO:0000313" key="1">
    <source>
        <dbReference type="EMBL" id="SCW02266.1"/>
    </source>
</evidence>
<keyword evidence="2" id="KW-1185">Reference proteome</keyword>
<dbReference type="AlphaFoldDB" id="A0A1G4MEI1"/>
<name>A0A1G4MEI1_LACFM</name>
<proteinExistence type="predicted"/>